<feature type="compositionally biased region" description="Polar residues" evidence="1">
    <location>
        <begin position="414"/>
        <end position="425"/>
    </location>
</feature>
<evidence type="ECO:0000256" key="2">
    <source>
        <dbReference type="SAM" id="Phobius"/>
    </source>
</evidence>
<dbReference type="EMBL" id="CP049865">
    <property type="protein sequence ID" value="QIK72233.1"/>
    <property type="molecule type" value="Genomic_DNA"/>
</dbReference>
<gene>
    <name evidence="3" type="ORF">G7070_08060</name>
</gene>
<keyword evidence="2" id="KW-0472">Membrane</keyword>
<dbReference type="AlphaFoldDB" id="A0A6G7Y624"/>
<organism evidence="3 4">
    <name type="scientific">Propioniciclava coleopterorum</name>
    <dbReference type="NCBI Taxonomy" id="2714937"/>
    <lineage>
        <taxon>Bacteria</taxon>
        <taxon>Bacillati</taxon>
        <taxon>Actinomycetota</taxon>
        <taxon>Actinomycetes</taxon>
        <taxon>Propionibacteriales</taxon>
        <taxon>Propionibacteriaceae</taxon>
        <taxon>Propioniciclava</taxon>
    </lineage>
</organism>
<feature type="transmembrane region" description="Helical" evidence="2">
    <location>
        <begin position="255"/>
        <end position="279"/>
    </location>
</feature>
<proteinExistence type="predicted"/>
<feature type="transmembrane region" description="Helical" evidence="2">
    <location>
        <begin position="104"/>
        <end position="125"/>
    </location>
</feature>
<feature type="transmembrane region" description="Helical" evidence="2">
    <location>
        <begin position="214"/>
        <end position="235"/>
    </location>
</feature>
<name>A0A6G7Y624_9ACTN</name>
<sequence length="492" mass="48979">MGDLLNPFGALASAAGKVVADAWTAAMLGLWNAGLWLLRLALTFLDFLLTPDLSEDGPGAWLYQVMFWIAAALLVIMLLVQLGVAVAKRDGQGLARVALGLGQFVVVWAGWIAYGVTIVTAAGGLTRALMQGLLNVTSWTAWQPWEPFTPADITDGTVATVLGLMGLLLWLAAIGHFLIMLVRSAALMVLVATTPIAAAGLVSEAGRSWFWKSLRWFHAAALSPVVMVLVLGVGVQYTTGVANGLTGVQGAIGTAIPGVLLICIATISPLALFKLLAFVDPATTSGASLRTSMAAVGGLQGLLTGSAGSGGGGRAAATDEQGRSAGEDSAGDATTGRFNTAVAGGLSQLGPIGQVASTGLGLIAGLGAAGAALGADLTNQMGVGHNTYPPDFSRAGRRATHDRQQSSDPGGDPTPNNTGDPNDSGPTPDADPPVGGGSDATPFASPSINGGTGQPPTSPAPAAPAAGTGAAPAGAGVAAGQVSASEAAVLVI</sequence>
<dbReference type="Proteomes" id="UP000501058">
    <property type="component" value="Chromosome"/>
</dbReference>
<evidence type="ECO:0000313" key="3">
    <source>
        <dbReference type="EMBL" id="QIK72233.1"/>
    </source>
</evidence>
<accession>A0A6G7Y624</accession>
<feature type="transmembrane region" description="Helical" evidence="2">
    <location>
        <begin position="185"/>
        <end position="202"/>
    </location>
</feature>
<feature type="transmembrane region" description="Helical" evidence="2">
    <location>
        <begin position="158"/>
        <end position="179"/>
    </location>
</feature>
<feature type="region of interest" description="Disordered" evidence="1">
    <location>
        <begin position="384"/>
        <end position="480"/>
    </location>
</feature>
<evidence type="ECO:0000256" key="1">
    <source>
        <dbReference type="SAM" id="MobiDB-lite"/>
    </source>
</evidence>
<keyword evidence="2" id="KW-1133">Transmembrane helix</keyword>
<evidence type="ECO:0000313" key="4">
    <source>
        <dbReference type="Proteomes" id="UP000501058"/>
    </source>
</evidence>
<keyword evidence="4" id="KW-1185">Reference proteome</keyword>
<keyword evidence="2" id="KW-0812">Transmembrane</keyword>
<feature type="compositionally biased region" description="Low complexity" evidence="1">
    <location>
        <begin position="463"/>
        <end position="480"/>
    </location>
</feature>
<evidence type="ECO:0008006" key="5">
    <source>
        <dbReference type="Google" id="ProtNLM"/>
    </source>
</evidence>
<feature type="transmembrane region" description="Helical" evidence="2">
    <location>
        <begin position="30"/>
        <end position="49"/>
    </location>
</feature>
<dbReference type="RefSeq" id="WP_166233309.1">
    <property type="nucleotide sequence ID" value="NZ_CP049865.1"/>
</dbReference>
<feature type="region of interest" description="Disordered" evidence="1">
    <location>
        <begin position="307"/>
        <end position="336"/>
    </location>
</feature>
<reference evidence="3 4" key="1">
    <citation type="submission" date="2020-03" db="EMBL/GenBank/DDBJ databases">
        <title>Propioniciclava sp. nov., isolated from Hydrophilus acuminatus.</title>
        <authorList>
            <person name="Hyun D.-W."/>
            <person name="Bae J.-W."/>
        </authorList>
    </citation>
    <scope>NUCLEOTIDE SEQUENCE [LARGE SCALE GENOMIC DNA]</scope>
    <source>
        <strain evidence="3 4">HDW11</strain>
    </source>
</reference>
<feature type="transmembrane region" description="Helical" evidence="2">
    <location>
        <begin position="61"/>
        <end position="84"/>
    </location>
</feature>
<protein>
    <recommendedName>
        <fullName evidence="5">TrbL/VirB6 plasmid conjugal transfer protein</fullName>
    </recommendedName>
</protein>
<dbReference type="KEGG" id="prv:G7070_08060"/>